<proteinExistence type="predicted"/>
<dbReference type="RefSeq" id="WP_014197245.1">
    <property type="nucleotide sequence ID" value="NC_016594.1"/>
</dbReference>
<evidence type="ECO:0000313" key="2">
    <source>
        <dbReference type="Proteomes" id="UP000007319"/>
    </source>
</evidence>
<geneLocation type="plasmid" evidence="1 2">
    <name>AZOBR_p1</name>
</geneLocation>
<reference evidence="1 2" key="1">
    <citation type="journal article" date="2011" name="PLoS Genet.">
        <title>Azospirillum genomes reveal transition of bacteria from aquatic to terrestrial environments.</title>
        <authorList>
            <person name="Wisniewski-Dye F."/>
            <person name="Borziak K."/>
            <person name="Khalsa-Moyers G."/>
            <person name="Alexandre G."/>
            <person name="Sukharnikov L.O."/>
            <person name="Wuichet K."/>
            <person name="Hurst G.B."/>
            <person name="McDonald W.H."/>
            <person name="Robertson J.S."/>
            <person name="Barbe V."/>
            <person name="Calteau A."/>
            <person name="Rouy Z."/>
            <person name="Mangenot S."/>
            <person name="Prigent-Combaret C."/>
            <person name="Normand P."/>
            <person name="Boyer M."/>
            <person name="Siguier P."/>
            <person name="Dessaux Y."/>
            <person name="Elmerich C."/>
            <person name="Condemine G."/>
            <person name="Krishnen G."/>
            <person name="Kennedy I."/>
            <person name="Paterson A.H."/>
            <person name="Gonzalez V."/>
            <person name="Mavingui P."/>
            <person name="Zhulin I.B."/>
        </authorList>
    </citation>
    <scope>NUCLEOTIDE SEQUENCE [LARGE SCALE GENOMIC DNA]</scope>
    <source>
        <strain evidence="1 2">Sp245</strain>
    </source>
</reference>
<accession>A0A9P1JTX9</accession>
<organism evidence="1 2">
    <name type="scientific">Azospirillum baldaniorum</name>
    <dbReference type="NCBI Taxonomy" id="1064539"/>
    <lineage>
        <taxon>Bacteria</taxon>
        <taxon>Pseudomonadati</taxon>
        <taxon>Pseudomonadota</taxon>
        <taxon>Alphaproteobacteria</taxon>
        <taxon>Rhodospirillales</taxon>
        <taxon>Azospirillaceae</taxon>
        <taxon>Azospirillum</taxon>
    </lineage>
</organism>
<dbReference type="Proteomes" id="UP000007319">
    <property type="component" value="Plasmid AZOBR_p1"/>
</dbReference>
<name>A0A9P1JTX9_9PROT</name>
<dbReference type="EMBL" id="HE577328">
    <property type="protein sequence ID" value="CCC99740.1"/>
    <property type="molecule type" value="Genomic_DNA"/>
</dbReference>
<sequence length="176" mass="19122">MVPELAPVPHSTSLTIRVAGRVVGTIEAAHAHLIQGAVLHSPMTVDELELMDDHAHTSGRAKALERSAAYQPPFSPAEMVAKWRERAERHRATAQNLCGVLRWLRNHPESPAVRFDGCDWSAVAARKELAHQRHTHSRCCGQLGFWLRQQAAQQTATALALPPAANDAAQAAGKVA</sequence>
<evidence type="ECO:0000313" key="1">
    <source>
        <dbReference type="EMBL" id="CCC99740.1"/>
    </source>
</evidence>
<dbReference type="AlphaFoldDB" id="A0A9P1JTX9"/>
<protein>
    <submittedName>
        <fullName evidence="1">Uncharacterized protein</fullName>
    </submittedName>
</protein>
<keyword evidence="1" id="KW-0614">Plasmid</keyword>
<keyword evidence="2" id="KW-1185">Reference proteome</keyword>
<dbReference type="KEGG" id="abs:AZOBR_p120058"/>
<gene>
    <name evidence="1" type="ORF">AZOBR_p120058</name>
</gene>